<reference evidence="1" key="3">
    <citation type="journal article" date="2017" name="Nature">
        <title>Genome sequence of the progenitor of the wheat D genome Aegilops tauschii.</title>
        <authorList>
            <person name="Luo M.C."/>
            <person name="Gu Y.Q."/>
            <person name="Puiu D."/>
            <person name="Wang H."/>
            <person name="Twardziok S.O."/>
            <person name="Deal K.R."/>
            <person name="Huo N."/>
            <person name="Zhu T."/>
            <person name="Wang L."/>
            <person name="Wang Y."/>
            <person name="McGuire P.E."/>
            <person name="Liu S."/>
            <person name="Long H."/>
            <person name="Ramasamy R.K."/>
            <person name="Rodriguez J.C."/>
            <person name="Van S.L."/>
            <person name="Yuan L."/>
            <person name="Wang Z."/>
            <person name="Xia Z."/>
            <person name="Xiao L."/>
            <person name="Anderson O.D."/>
            <person name="Ouyang S."/>
            <person name="Liang Y."/>
            <person name="Zimin A.V."/>
            <person name="Pertea G."/>
            <person name="Qi P."/>
            <person name="Bennetzen J.L."/>
            <person name="Dai X."/>
            <person name="Dawson M.W."/>
            <person name="Muller H.G."/>
            <person name="Kugler K."/>
            <person name="Rivarola-Duarte L."/>
            <person name="Spannagl M."/>
            <person name="Mayer K.F.X."/>
            <person name="Lu F.H."/>
            <person name="Bevan M.W."/>
            <person name="Leroy P."/>
            <person name="Li P."/>
            <person name="You F.M."/>
            <person name="Sun Q."/>
            <person name="Liu Z."/>
            <person name="Lyons E."/>
            <person name="Wicker T."/>
            <person name="Salzberg S.L."/>
            <person name="Devos K.M."/>
            <person name="Dvorak J."/>
        </authorList>
    </citation>
    <scope>NUCLEOTIDE SEQUENCE [LARGE SCALE GENOMIC DNA]</scope>
    <source>
        <strain evidence="1">cv. AL8/78</strain>
    </source>
</reference>
<dbReference type="Gramene" id="AET4Gv20859300.11">
    <property type="protein sequence ID" value="AET4Gv20859300.11"/>
    <property type="gene ID" value="AET4Gv20859300"/>
</dbReference>
<evidence type="ECO:0000313" key="2">
    <source>
        <dbReference type="Proteomes" id="UP000015105"/>
    </source>
</evidence>
<sequence length="101" mass="11081">VVLLSVGSQKTLVVLTPTQLSLLPNSKPQRILGGSYSGSIQCRPRRPCSVWGRPPTWTRRVLTPRPLQAQRETSEVPIRPAVRSRQRSAPAAWCLGAATAR</sequence>
<dbReference type="AlphaFoldDB" id="A0A453JC26"/>
<protein>
    <submittedName>
        <fullName evidence="1">Uncharacterized protein</fullName>
    </submittedName>
</protein>
<reference evidence="1" key="4">
    <citation type="submission" date="2019-03" db="UniProtKB">
        <authorList>
            <consortium name="EnsemblPlants"/>
        </authorList>
    </citation>
    <scope>IDENTIFICATION</scope>
</reference>
<reference evidence="1" key="5">
    <citation type="journal article" date="2021" name="G3 (Bethesda)">
        <title>Aegilops tauschii genome assembly Aet v5.0 features greater sequence contiguity and improved annotation.</title>
        <authorList>
            <person name="Wang L."/>
            <person name="Zhu T."/>
            <person name="Rodriguez J.C."/>
            <person name="Deal K.R."/>
            <person name="Dubcovsky J."/>
            <person name="McGuire P.E."/>
            <person name="Lux T."/>
            <person name="Spannagl M."/>
            <person name="Mayer K.F.X."/>
            <person name="Baldrich P."/>
            <person name="Meyers B.C."/>
            <person name="Huo N."/>
            <person name="Gu Y.Q."/>
            <person name="Zhou H."/>
            <person name="Devos K.M."/>
            <person name="Bennetzen J.L."/>
            <person name="Unver T."/>
            <person name="Budak H."/>
            <person name="Gulick P.J."/>
            <person name="Galiba G."/>
            <person name="Kalapos B."/>
            <person name="Nelson D.R."/>
            <person name="Li P."/>
            <person name="You F.M."/>
            <person name="Luo M.C."/>
            <person name="Dvorak J."/>
        </authorList>
    </citation>
    <scope>NUCLEOTIDE SEQUENCE [LARGE SCALE GENOMIC DNA]</scope>
    <source>
        <strain evidence="1">cv. AL8/78</strain>
    </source>
</reference>
<dbReference type="Proteomes" id="UP000015105">
    <property type="component" value="Chromosome 4D"/>
</dbReference>
<reference evidence="2" key="1">
    <citation type="journal article" date="2014" name="Science">
        <title>Ancient hybridizations among the ancestral genomes of bread wheat.</title>
        <authorList>
            <consortium name="International Wheat Genome Sequencing Consortium,"/>
            <person name="Marcussen T."/>
            <person name="Sandve S.R."/>
            <person name="Heier L."/>
            <person name="Spannagl M."/>
            <person name="Pfeifer M."/>
            <person name="Jakobsen K.S."/>
            <person name="Wulff B.B."/>
            <person name="Steuernagel B."/>
            <person name="Mayer K.F."/>
            <person name="Olsen O.A."/>
        </authorList>
    </citation>
    <scope>NUCLEOTIDE SEQUENCE [LARGE SCALE GENOMIC DNA]</scope>
    <source>
        <strain evidence="2">cv. AL8/78</strain>
    </source>
</reference>
<organism evidence="1 2">
    <name type="scientific">Aegilops tauschii subsp. strangulata</name>
    <name type="common">Goatgrass</name>
    <dbReference type="NCBI Taxonomy" id="200361"/>
    <lineage>
        <taxon>Eukaryota</taxon>
        <taxon>Viridiplantae</taxon>
        <taxon>Streptophyta</taxon>
        <taxon>Embryophyta</taxon>
        <taxon>Tracheophyta</taxon>
        <taxon>Spermatophyta</taxon>
        <taxon>Magnoliopsida</taxon>
        <taxon>Liliopsida</taxon>
        <taxon>Poales</taxon>
        <taxon>Poaceae</taxon>
        <taxon>BOP clade</taxon>
        <taxon>Pooideae</taxon>
        <taxon>Triticodae</taxon>
        <taxon>Triticeae</taxon>
        <taxon>Triticinae</taxon>
        <taxon>Aegilops</taxon>
    </lineage>
</organism>
<name>A0A453JC26_AEGTS</name>
<keyword evidence="2" id="KW-1185">Reference proteome</keyword>
<reference evidence="2" key="2">
    <citation type="journal article" date="2017" name="Nat. Plants">
        <title>The Aegilops tauschii genome reveals multiple impacts of transposons.</title>
        <authorList>
            <person name="Zhao G."/>
            <person name="Zou C."/>
            <person name="Li K."/>
            <person name="Wang K."/>
            <person name="Li T."/>
            <person name="Gao L."/>
            <person name="Zhang X."/>
            <person name="Wang H."/>
            <person name="Yang Z."/>
            <person name="Liu X."/>
            <person name="Jiang W."/>
            <person name="Mao L."/>
            <person name="Kong X."/>
            <person name="Jiao Y."/>
            <person name="Jia J."/>
        </authorList>
    </citation>
    <scope>NUCLEOTIDE SEQUENCE [LARGE SCALE GENOMIC DNA]</scope>
    <source>
        <strain evidence="2">cv. AL8/78</strain>
    </source>
</reference>
<proteinExistence type="predicted"/>
<evidence type="ECO:0000313" key="1">
    <source>
        <dbReference type="EnsemblPlants" id="AET4Gv20859300.11"/>
    </source>
</evidence>
<dbReference type="EnsemblPlants" id="AET4Gv20859300.11">
    <property type="protein sequence ID" value="AET4Gv20859300.11"/>
    <property type="gene ID" value="AET4Gv20859300"/>
</dbReference>
<accession>A0A453JC26</accession>